<dbReference type="GO" id="GO:0009231">
    <property type="term" value="P:riboflavin biosynthetic process"/>
    <property type="evidence" value="ECO:0007669"/>
    <property type="project" value="UniProtKB-KW"/>
</dbReference>
<gene>
    <name evidence="15" type="primary">BQ5605_C002g01144</name>
    <name evidence="15" type="ORF">BQ5605_C002G01144</name>
</gene>
<dbReference type="PANTHER" id="PTHR38011:SF7">
    <property type="entry name" value="2,5-DIAMINO-6-RIBOSYLAMINO-4(3H)-PYRIMIDINONE 5'-PHOSPHATE REDUCTASE"/>
    <property type="match status" value="1"/>
</dbReference>
<evidence type="ECO:0000256" key="4">
    <source>
        <dbReference type="ARBA" id="ARBA00012851"/>
    </source>
</evidence>
<comment type="pathway">
    <text evidence="2">Cofactor biosynthesis; riboflavin biosynthesis.</text>
</comment>
<keyword evidence="7" id="KW-0521">NADP</keyword>
<dbReference type="InterPro" id="IPR050765">
    <property type="entry name" value="Riboflavin_Biosynth_HTPR"/>
</dbReference>
<evidence type="ECO:0000313" key="15">
    <source>
        <dbReference type="EMBL" id="SGY30343.1"/>
    </source>
</evidence>
<accession>A0A2X0NVL4</accession>
<name>A0A2X0NVL4_9BASI</name>
<evidence type="ECO:0000256" key="11">
    <source>
        <dbReference type="ARBA" id="ARBA00047550"/>
    </source>
</evidence>
<comment type="function">
    <text evidence="1">Catalyzes an early step in riboflavin biosynthesis, the NADPH-dependent reduction of the ribose side chain of 2,5-diamino-6-ribosylamino-4(3H)-pyrimidinone 5'-phosphate, yielding 2,5-diamino-6-ribitylamino-4(3H)-pyrimidinone 5'-phosphate.</text>
</comment>
<evidence type="ECO:0000256" key="1">
    <source>
        <dbReference type="ARBA" id="ARBA00003555"/>
    </source>
</evidence>
<comment type="similarity">
    <text evidence="3">Belongs to the HTP reductase family.</text>
</comment>
<dbReference type="Gene3D" id="3.40.430.10">
    <property type="entry name" value="Dihydrofolate Reductase, subunit A"/>
    <property type="match status" value="1"/>
</dbReference>
<dbReference type="InterPro" id="IPR002734">
    <property type="entry name" value="RibDG_C"/>
</dbReference>
<feature type="compositionally biased region" description="Low complexity" evidence="13">
    <location>
        <begin position="47"/>
        <end position="68"/>
    </location>
</feature>
<dbReference type="Pfam" id="PF01872">
    <property type="entry name" value="RibD_C"/>
    <property type="match status" value="1"/>
</dbReference>
<evidence type="ECO:0000256" key="6">
    <source>
        <dbReference type="ARBA" id="ARBA00022619"/>
    </source>
</evidence>
<sequence>MIFSSRVWPCRLDPNMTTSTTTTTTPQVHDLTSLLRTWYPAELFSPATPASASTSTSTSTSTAASGGSPPRPRPFVTLTYAQSIDAKIAGPGGTQIRLSGAESMYLTHALRALHDSILVGVGTVVSDDPQLSARLPIPLPIEQQPRPLILDPNLKSPTTCKLIRNHRKGTMPRPTFFCSEESTLPNDRRQEFEAAGARVEVLPLQATSRLSLTALLARQDLLGRSLMIEGGASVITAFLEAGLVDLLIITVAPTIVGEGICAVRQGLSLLRCAFYSQNLPPDLEPVETRVFGKDTVIVARPKKQAELNGQ</sequence>
<evidence type="ECO:0000256" key="9">
    <source>
        <dbReference type="ARBA" id="ARBA00030073"/>
    </source>
</evidence>
<evidence type="ECO:0000256" key="8">
    <source>
        <dbReference type="ARBA" id="ARBA00023002"/>
    </source>
</evidence>
<dbReference type="SUPFAM" id="SSF53597">
    <property type="entry name" value="Dihydrofolate reductase-like"/>
    <property type="match status" value="1"/>
</dbReference>
<evidence type="ECO:0000256" key="2">
    <source>
        <dbReference type="ARBA" id="ARBA00005104"/>
    </source>
</evidence>
<keyword evidence="16" id="KW-1185">Reference proteome</keyword>
<evidence type="ECO:0000259" key="14">
    <source>
        <dbReference type="Pfam" id="PF01872"/>
    </source>
</evidence>
<dbReference type="GO" id="GO:0008703">
    <property type="term" value="F:5-amino-6-(5-phosphoribosylamino)uracil reductase activity"/>
    <property type="evidence" value="ECO:0007669"/>
    <property type="project" value="InterPro"/>
</dbReference>
<feature type="domain" description="Bacterial bifunctional deaminase-reductase C-terminal" evidence="14">
    <location>
        <begin position="74"/>
        <end position="296"/>
    </location>
</feature>
<dbReference type="AlphaFoldDB" id="A0A2X0NVL4"/>
<proteinExistence type="inferred from homology"/>
<organism evidence="15 16">
    <name type="scientific">Microbotryum silenes-dioicae</name>
    <dbReference type="NCBI Taxonomy" id="796604"/>
    <lineage>
        <taxon>Eukaryota</taxon>
        <taxon>Fungi</taxon>
        <taxon>Dikarya</taxon>
        <taxon>Basidiomycota</taxon>
        <taxon>Pucciniomycotina</taxon>
        <taxon>Microbotryomycetes</taxon>
        <taxon>Microbotryales</taxon>
        <taxon>Microbotryaceae</taxon>
        <taxon>Microbotryum</taxon>
    </lineage>
</organism>
<dbReference type="EC" id="1.1.1.302" evidence="4"/>
<feature type="region of interest" description="Disordered" evidence="13">
    <location>
        <begin position="47"/>
        <end position="75"/>
    </location>
</feature>
<reference evidence="15 16" key="1">
    <citation type="submission" date="2016-11" db="EMBL/GenBank/DDBJ databases">
        <authorList>
            <person name="Jaros S."/>
            <person name="Januszkiewicz K."/>
            <person name="Wedrychowicz H."/>
        </authorList>
    </citation>
    <scope>NUCLEOTIDE SEQUENCE [LARGE SCALE GENOMIC DNA]</scope>
</reference>
<comment type="catalytic activity">
    <reaction evidence="11">
        <text>2,5-diamino-6-(1-D-ribitylamino)pyrimidin-4(3H)-one 5'-phosphate + NAD(+) = 2,5-diamino-6-(1-D-ribosylamino)pyrimidin-4(3H)-one 5'-phosphate + NADH + H(+)</text>
        <dbReference type="Rhea" id="RHEA:27274"/>
        <dbReference type="ChEBI" id="CHEBI:15378"/>
        <dbReference type="ChEBI" id="CHEBI:57540"/>
        <dbReference type="ChEBI" id="CHEBI:57945"/>
        <dbReference type="ChEBI" id="CHEBI:58890"/>
        <dbReference type="ChEBI" id="CHEBI:59545"/>
        <dbReference type="EC" id="1.1.1.302"/>
    </reaction>
</comment>
<evidence type="ECO:0000256" key="13">
    <source>
        <dbReference type="SAM" id="MobiDB-lite"/>
    </source>
</evidence>
<evidence type="ECO:0000256" key="12">
    <source>
        <dbReference type="ARBA" id="ARBA00049020"/>
    </source>
</evidence>
<evidence type="ECO:0000256" key="7">
    <source>
        <dbReference type="ARBA" id="ARBA00022857"/>
    </source>
</evidence>
<protein>
    <recommendedName>
        <fullName evidence="5">2,5-diamino-6-ribosylamino-4(3H)-pyrimidinone 5'-phosphate reductase</fullName>
        <ecNumber evidence="4">1.1.1.302</ecNumber>
    </recommendedName>
    <alternativeName>
        <fullName evidence="10">2,5-diamino-6-(5-phospho-D-ribosylamino)pyrimidin-4(3H)-one reductase</fullName>
    </alternativeName>
    <alternativeName>
        <fullName evidence="9">2,5-diamino-6-ribitylamino-4(3H)-pyrimidinone 5'-phosphate synthase</fullName>
    </alternativeName>
</protein>
<evidence type="ECO:0000256" key="5">
    <source>
        <dbReference type="ARBA" id="ARBA00015035"/>
    </source>
</evidence>
<comment type="catalytic activity">
    <reaction evidence="12">
        <text>2,5-diamino-6-(1-D-ribitylamino)pyrimidin-4(3H)-one 5'-phosphate + NADP(+) = 2,5-diamino-6-(1-D-ribosylamino)pyrimidin-4(3H)-one 5'-phosphate + NADPH + H(+)</text>
        <dbReference type="Rhea" id="RHEA:27278"/>
        <dbReference type="ChEBI" id="CHEBI:15378"/>
        <dbReference type="ChEBI" id="CHEBI:57783"/>
        <dbReference type="ChEBI" id="CHEBI:58349"/>
        <dbReference type="ChEBI" id="CHEBI:58890"/>
        <dbReference type="ChEBI" id="CHEBI:59545"/>
        <dbReference type="EC" id="1.1.1.302"/>
    </reaction>
</comment>
<dbReference type="EMBL" id="FQNC01000041">
    <property type="protein sequence ID" value="SGY30343.1"/>
    <property type="molecule type" value="Genomic_DNA"/>
</dbReference>
<evidence type="ECO:0000256" key="10">
    <source>
        <dbReference type="ARBA" id="ARBA00031630"/>
    </source>
</evidence>
<dbReference type="Proteomes" id="UP000249464">
    <property type="component" value="Unassembled WGS sequence"/>
</dbReference>
<keyword evidence="6" id="KW-0686">Riboflavin biosynthesis</keyword>
<dbReference type="InterPro" id="IPR024072">
    <property type="entry name" value="DHFR-like_dom_sf"/>
</dbReference>
<dbReference type="PANTHER" id="PTHR38011">
    <property type="entry name" value="DIHYDROFOLATE REDUCTASE FAMILY PROTEIN (AFU_ORTHOLOGUE AFUA_8G06820)"/>
    <property type="match status" value="1"/>
</dbReference>
<dbReference type="STRING" id="796604.A0A2X0NVL4"/>
<evidence type="ECO:0000313" key="16">
    <source>
        <dbReference type="Proteomes" id="UP000249464"/>
    </source>
</evidence>
<evidence type="ECO:0000256" key="3">
    <source>
        <dbReference type="ARBA" id="ARBA00009723"/>
    </source>
</evidence>
<keyword evidence="8" id="KW-0560">Oxidoreductase</keyword>